<sequence length="477" mass="51542">MLSFTLKVGDANKDEKRSAPIDRPPGIVQTDVSVPTMLLRHGAEVWLEACSHVRGVDGVHVSRVQELVVHRDQNSESVHQGVLIQHTLHRSYTHTHAHTHTPPSAVVPAGRRRVVFFGKYSPGVEDFSDTAPQGGASSSSLKLLSWIIKFTSMKASDPSPTDLSGLGLRLALAWRAEARRRRGVWDWTAGSGRAHGQRRVLRPLLLVAKKSQRVKHTHRTGCTEEPSSSLKPPKPEAGRSKLNGRGERSAGLAGGGGGGGLRLAGGTSSRLEGLLWSMRRVAGGNRGSSGAERLPCSREGNFLRRRSDPESDHSHSEEPDGGAESALPAAFLAVVEQAQRRGADGERARREPGQQAEPALLAAAIFGVRVRLFLVIVVFILGRFCFREKTVSSETTVAAAALRGVSRAVHGNREASPRGLERQRGGGFTAQRLVLLVLMTWRCKAHQSPYRAAVLTSVDVVITAGREPKEASVNQTM</sequence>
<feature type="region of interest" description="Disordered" evidence="1">
    <location>
        <begin position="211"/>
        <end position="264"/>
    </location>
</feature>
<feature type="transmembrane region" description="Helical" evidence="2">
    <location>
        <begin position="359"/>
        <end position="381"/>
    </location>
</feature>
<protein>
    <submittedName>
        <fullName evidence="3">Uncharacterized protein</fullName>
    </submittedName>
</protein>
<dbReference type="Proteomes" id="UP000314294">
    <property type="component" value="Unassembled WGS sequence"/>
</dbReference>
<reference evidence="3 4" key="1">
    <citation type="submission" date="2019-03" db="EMBL/GenBank/DDBJ databases">
        <title>First draft genome of Liparis tanakae, snailfish: a comprehensive survey of snailfish specific genes.</title>
        <authorList>
            <person name="Kim W."/>
            <person name="Song I."/>
            <person name="Jeong J.-H."/>
            <person name="Kim D."/>
            <person name="Kim S."/>
            <person name="Ryu S."/>
            <person name="Song J.Y."/>
            <person name="Lee S.K."/>
        </authorList>
    </citation>
    <scope>NUCLEOTIDE SEQUENCE [LARGE SCALE GENOMIC DNA]</scope>
    <source>
        <tissue evidence="3">Muscle</tissue>
    </source>
</reference>
<keyword evidence="2" id="KW-0812">Transmembrane</keyword>
<evidence type="ECO:0000313" key="3">
    <source>
        <dbReference type="EMBL" id="TNN47652.1"/>
    </source>
</evidence>
<feature type="compositionally biased region" description="Basic and acidic residues" evidence="1">
    <location>
        <begin position="233"/>
        <end position="248"/>
    </location>
</feature>
<evidence type="ECO:0000256" key="2">
    <source>
        <dbReference type="SAM" id="Phobius"/>
    </source>
</evidence>
<accession>A0A4Z2G4Z4</accession>
<comment type="caution">
    <text evidence="3">The sequence shown here is derived from an EMBL/GenBank/DDBJ whole genome shotgun (WGS) entry which is preliminary data.</text>
</comment>
<dbReference type="AlphaFoldDB" id="A0A4Z2G4Z4"/>
<feature type="compositionally biased region" description="Basic and acidic residues" evidence="1">
    <location>
        <begin position="301"/>
        <end position="318"/>
    </location>
</feature>
<name>A0A4Z2G4Z4_9TELE</name>
<gene>
    <name evidence="3" type="ORF">EYF80_042142</name>
</gene>
<evidence type="ECO:0000313" key="4">
    <source>
        <dbReference type="Proteomes" id="UP000314294"/>
    </source>
</evidence>
<keyword evidence="2" id="KW-0472">Membrane</keyword>
<organism evidence="3 4">
    <name type="scientific">Liparis tanakae</name>
    <name type="common">Tanaka's snailfish</name>
    <dbReference type="NCBI Taxonomy" id="230148"/>
    <lineage>
        <taxon>Eukaryota</taxon>
        <taxon>Metazoa</taxon>
        <taxon>Chordata</taxon>
        <taxon>Craniata</taxon>
        <taxon>Vertebrata</taxon>
        <taxon>Euteleostomi</taxon>
        <taxon>Actinopterygii</taxon>
        <taxon>Neopterygii</taxon>
        <taxon>Teleostei</taxon>
        <taxon>Neoteleostei</taxon>
        <taxon>Acanthomorphata</taxon>
        <taxon>Eupercaria</taxon>
        <taxon>Perciformes</taxon>
        <taxon>Cottioidei</taxon>
        <taxon>Cottales</taxon>
        <taxon>Liparidae</taxon>
        <taxon>Liparis</taxon>
    </lineage>
</organism>
<proteinExistence type="predicted"/>
<evidence type="ECO:0000256" key="1">
    <source>
        <dbReference type="SAM" id="MobiDB-lite"/>
    </source>
</evidence>
<keyword evidence="2" id="KW-1133">Transmembrane helix</keyword>
<feature type="region of interest" description="Disordered" evidence="1">
    <location>
        <begin position="284"/>
        <end position="323"/>
    </location>
</feature>
<feature type="compositionally biased region" description="Gly residues" evidence="1">
    <location>
        <begin position="252"/>
        <end position="263"/>
    </location>
</feature>
<dbReference type="EMBL" id="SRLO01000730">
    <property type="protein sequence ID" value="TNN47652.1"/>
    <property type="molecule type" value="Genomic_DNA"/>
</dbReference>
<keyword evidence="4" id="KW-1185">Reference proteome</keyword>